<evidence type="ECO:0000259" key="2">
    <source>
        <dbReference type="PROSITE" id="PS01148"/>
    </source>
</evidence>
<dbReference type="NCBIfam" id="TIGR03527">
    <property type="entry name" value="selenium_YedF"/>
    <property type="match status" value="1"/>
</dbReference>
<feature type="domain" description="UPF0033" evidence="2">
    <location>
        <begin position="5"/>
        <end position="29"/>
    </location>
</feature>
<dbReference type="PANTHER" id="PTHR33279">
    <property type="entry name" value="SULFUR CARRIER PROTEIN YEDF-RELATED"/>
    <property type="match status" value="1"/>
</dbReference>
<dbReference type="InterPro" id="IPR003787">
    <property type="entry name" value="Sulphur_relay_DsrE/F-like"/>
</dbReference>
<proteinExistence type="inferred from homology"/>
<organism evidence="3">
    <name type="scientific">Caldimicrobium thiodismutans</name>
    <dbReference type="NCBI Taxonomy" id="1653476"/>
    <lineage>
        <taxon>Bacteria</taxon>
        <taxon>Pseudomonadati</taxon>
        <taxon>Thermodesulfobacteriota</taxon>
        <taxon>Thermodesulfobacteria</taxon>
        <taxon>Thermodesulfobacteriales</taxon>
        <taxon>Thermodesulfobacteriaceae</taxon>
        <taxon>Caldimicrobium</taxon>
    </lineage>
</organism>
<keyword evidence="3" id="KW-0808">Transferase</keyword>
<evidence type="ECO:0000256" key="1">
    <source>
        <dbReference type="ARBA" id="ARBA00008984"/>
    </source>
</evidence>
<dbReference type="SUPFAM" id="SSF64307">
    <property type="entry name" value="SirA-like"/>
    <property type="match status" value="1"/>
</dbReference>
<accession>A0A832LVS8</accession>
<dbReference type="PROSITE" id="PS01148">
    <property type="entry name" value="UPF0033"/>
    <property type="match status" value="1"/>
</dbReference>
<dbReference type="InterPro" id="IPR001455">
    <property type="entry name" value="TusA-like"/>
</dbReference>
<dbReference type="Gene3D" id="3.30.110.40">
    <property type="entry name" value="TusA-like domain"/>
    <property type="match status" value="1"/>
</dbReference>
<dbReference type="AlphaFoldDB" id="A0A832LVS8"/>
<name>A0A832LVS8_9BACT</name>
<dbReference type="InterPro" id="IPR027396">
    <property type="entry name" value="DsrEFH-like"/>
</dbReference>
<dbReference type="GO" id="GO:0016740">
    <property type="term" value="F:transferase activity"/>
    <property type="evidence" value="ECO:0007669"/>
    <property type="project" value="UniProtKB-KW"/>
</dbReference>
<dbReference type="EMBL" id="DSZU01000041">
    <property type="protein sequence ID" value="HGV54947.1"/>
    <property type="molecule type" value="Genomic_DNA"/>
</dbReference>
<reference evidence="3" key="1">
    <citation type="journal article" date="2020" name="mSystems">
        <title>Genome- and Community-Level Interaction Insights into Carbon Utilization and Element Cycling Functions of Hydrothermarchaeota in Hydrothermal Sediment.</title>
        <authorList>
            <person name="Zhou Z."/>
            <person name="Liu Y."/>
            <person name="Xu W."/>
            <person name="Pan J."/>
            <person name="Luo Z.H."/>
            <person name="Li M."/>
        </authorList>
    </citation>
    <scope>NUCLEOTIDE SEQUENCE [LARGE SCALE GENOMIC DNA]</scope>
    <source>
        <strain evidence="3">SpSt-605</strain>
    </source>
</reference>
<dbReference type="InterPro" id="IPR036868">
    <property type="entry name" value="TusA-like_sf"/>
</dbReference>
<protein>
    <submittedName>
        <fullName evidence="3">Sulfurtransferase-like selenium metabolism protein YedF</fullName>
    </submittedName>
</protein>
<gene>
    <name evidence="3" type="primary">yedF</name>
    <name evidence="3" type="ORF">ENT73_02500</name>
</gene>
<dbReference type="CDD" id="cd00291">
    <property type="entry name" value="SirA_YedF_YeeD"/>
    <property type="match status" value="1"/>
</dbReference>
<dbReference type="SUPFAM" id="SSF75169">
    <property type="entry name" value="DsrEFH-like"/>
    <property type="match status" value="1"/>
</dbReference>
<dbReference type="PANTHER" id="PTHR33279:SF6">
    <property type="entry name" value="SULFUR CARRIER PROTEIN YEDF-RELATED"/>
    <property type="match status" value="1"/>
</dbReference>
<dbReference type="Pfam" id="PF01206">
    <property type="entry name" value="TusA"/>
    <property type="match status" value="1"/>
</dbReference>
<comment type="similarity">
    <text evidence="1">Belongs to the sulfur carrier protein TusA family.</text>
</comment>
<comment type="caution">
    <text evidence="3">The sequence shown here is derived from an EMBL/GenBank/DDBJ whole genome shotgun (WGS) entry which is preliminary data.</text>
</comment>
<dbReference type="Pfam" id="PF02635">
    <property type="entry name" value="DsrE"/>
    <property type="match status" value="1"/>
</dbReference>
<dbReference type="InterPro" id="IPR019870">
    <property type="entry name" value="Se_metab_YedF"/>
</dbReference>
<evidence type="ECO:0000313" key="3">
    <source>
        <dbReference type="EMBL" id="HGV54947.1"/>
    </source>
</evidence>
<sequence>MFKEVDTRGLPCPQPVIKTKEALEEINPGEKIKVITDSEVSLENIKKFLQAQGHKLLSIEQSGSEYHLLIEKGSSAMLEEYAIVCPTSEKKGNLLIIIASDHMGEDKELGRILLKGFFETMLTHNFLPDRIFFMNTGVKLTTTDEEFVNILKEFEKRGVEIFSCGTCLKYYQLEENLKVGLRGGTDTYLEALFNYSKSLYIK</sequence>